<sequence>MVRIFWSLVAVATCALTSVSADEIIQGLDGNYYAIPRDGGICGKKYGNTSLPTVAKLGHFCTNAGFNHQDVCYATPIEDYLSYSQDYLQNGRILLIGCTEKTSDNSIRDLEFQRHYLTKSDGGENDECVESSRLDIPFLCRDGNHIYATYSPGDYNSEVSFKLLQGARKAHMKIGTYTDSKLEDASRKYRARVCNGRVCTAGSH</sequence>
<dbReference type="AlphaFoldDB" id="A0A9W8E5K5"/>
<evidence type="ECO:0000313" key="2">
    <source>
        <dbReference type="EMBL" id="KAJ1960366.1"/>
    </source>
</evidence>
<evidence type="ECO:0000313" key="3">
    <source>
        <dbReference type="Proteomes" id="UP001150925"/>
    </source>
</evidence>
<organism evidence="2 3">
    <name type="scientific">Dispira parvispora</name>
    <dbReference type="NCBI Taxonomy" id="1520584"/>
    <lineage>
        <taxon>Eukaryota</taxon>
        <taxon>Fungi</taxon>
        <taxon>Fungi incertae sedis</taxon>
        <taxon>Zoopagomycota</taxon>
        <taxon>Kickxellomycotina</taxon>
        <taxon>Dimargaritomycetes</taxon>
        <taxon>Dimargaritales</taxon>
        <taxon>Dimargaritaceae</taxon>
        <taxon>Dispira</taxon>
    </lineage>
</organism>
<feature type="signal peptide" evidence="1">
    <location>
        <begin position="1"/>
        <end position="21"/>
    </location>
</feature>
<dbReference type="EMBL" id="JANBPY010001359">
    <property type="protein sequence ID" value="KAJ1960366.1"/>
    <property type="molecule type" value="Genomic_DNA"/>
</dbReference>
<reference evidence="2" key="1">
    <citation type="submission" date="2022-07" db="EMBL/GenBank/DDBJ databases">
        <title>Phylogenomic reconstructions and comparative analyses of Kickxellomycotina fungi.</title>
        <authorList>
            <person name="Reynolds N.K."/>
            <person name="Stajich J.E."/>
            <person name="Barry K."/>
            <person name="Grigoriev I.V."/>
            <person name="Crous P."/>
            <person name="Smith M.E."/>
        </authorList>
    </citation>
    <scope>NUCLEOTIDE SEQUENCE</scope>
    <source>
        <strain evidence="2">RSA 1196</strain>
    </source>
</reference>
<dbReference type="Proteomes" id="UP001150925">
    <property type="component" value="Unassembled WGS sequence"/>
</dbReference>
<accession>A0A9W8E5K5</accession>
<feature type="chain" id="PRO_5040930173" evidence="1">
    <location>
        <begin position="22"/>
        <end position="204"/>
    </location>
</feature>
<dbReference type="OrthoDB" id="5699472at2759"/>
<gene>
    <name evidence="2" type="ORF">IWQ62_004258</name>
</gene>
<name>A0A9W8E5K5_9FUNG</name>
<keyword evidence="1" id="KW-0732">Signal</keyword>
<evidence type="ECO:0000256" key="1">
    <source>
        <dbReference type="SAM" id="SignalP"/>
    </source>
</evidence>
<protein>
    <submittedName>
        <fullName evidence="2">Uncharacterized protein</fullName>
    </submittedName>
</protein>
<proteinExistence type="predicted"/>
<keyword evidence="3" id="KW-1185">Reference proteome</keyword>
<comment type="caution">
    <text evidence="2">The sequence shown here is derived from an EMBL/GenBank/DDBJ whole genome shotgun (WGS) entry which is preliminary data.</text>
</comment>